<evidence type="ECO:0000256" key="2">
    <source>
        <dbReference type="ARBA" id="ARBA00023043"/>
    </source>
</evidence>
<evidence type="ECO:0000313" key="4">
    <source>
        <dbReference type="EMBL" id="CAI9096919.1"/>
    </source>
</evidence>
<accession>A0AAV1CMM4</accession>
<evidence type="ECO:0000313" key="5">
    <source>
        <dbReference type="Proteomes" id="UP001161247"/>
    </source>
</evidence>
<dbReference type="PROSITE" id="PS50088">
    <property type="entry name" value="ANK_REPEAT"/>
    <property type="match status" value="2"/>
</dbReference>
<dbReference type="Pfam" id="PF12796">
    <property type="entry name" value="Ank_2"/>
    <property type="match status" value="1"/>
</dbReference>
<feature type="repeat" description="ANK" evidence="3">
    <location>
        <begin position="86"/>
        <end position="118"/>
    </location>
</feature>
<feature type="repeat" description="ANK" evidence="3">
    <location>
        <begin position="53"/>
        <end position="85"/>
    </location>
</feature>
<dbReference type="InterPro" id="IPR036770">
    <property type="entry name" value="Ankyrin_rpt-contain_sf"/>
</dbReference>
<dbReference type="GO" id="GO:0004842">
    <property type="term" value="F:ubiquitin-protein transferase activity"/>
    <property type="evidence" value="ECO:0007669"/>
    <property type="project" value="TreeGrafter"/>
</dbReference>
<sequence length="189" mass="20622">MGALANSTEVTPPPLESTSENVEALLEAARYDDLDDLKSLASAGTSLDAKDSQGRTALHMASANGHLEIVEYLVSHGVDVNAANTENNTPLHWACLNGHVEVVKFLILAGANVAVLNSHENTPVDEALHQRKMDVLDAVNEAMAQVELRATQMVEEPYVMQNFQMVEEPMQNLVRNLICPTFVAFLQDK</sequence>
<dbReference type="PANTHER" id="PTHR24171:SF8">
    <property type="entry name" value="BRCA1-ASSOCIATED RING DOMAIN PROTEIN 1"/>
    <property type="match status" value="1"/>
</dbReference>
<dbReference type="SUPFAM" id="SSF48403">
    <property type="entry name" value="Ankyrin repeat"/>
    <property type="match status" value="1"/>
</dbReference>
<keyword evidence="5" id="KW-1185">Reference proteome</keyword>
<evidence type="ECO:0000256" key="1">
    <source>
        <dbReference type="ARBA" id="ARBA00022737"/>
    </source>
</evidence>
<keyword evidence="2 3" id="KW-0040">ANK repeat</keyword>
<dbReference type="AlphaFoldDB" id="A0AAV1CMM4"/>
<organism evidence="4 5">
    <name type="scientific">Oldenlandia corymbosa var. corymbosa</name>
    <dbReference type="NCBI Taxonomy" id="529605"/>
    <lineage>
        <taxon>Eukaryota</taxon>
        <taxon>Viridiplantae</taxon>
        <taxon>Streptophyta</taxon>
        <taxon>Embryophyta</taxon>
        <taxon>Tracheophyta</taxon>
        <taxon>Spermatophyta</taxon>
        <taxon>Magnoliopsida</taxon>
        <taxon>eudicotyledons</taxon>
        <taxon>Gunneridae</taxon>
        <taxon>Pentapetalae</taxon>
        <taxon>asterids</taxon>
        <taxon>lamiids</taxon>
        <taxon>Gentianales</taxon>
        <taxon>Rubiaceae</taxon>
        <taxon>Rubioideae</taxon>
        <taxon>Spermacoceae</taxon>
        <taxon>Hedyotis-Oldenlandia complex</taxon>
        <taxon>Oldenlandia</taxon>
    </lineage>
</organism>
<dbReference type="PANTHER" id="PTHR24171">
    <property type="entry name" value="ANKYRIN REPEAT DOMAIN-CONTAINING PROTEIN 39-RELATED"/>
    <property type="match status" value="1"/>
</dbReference>
<protein>
    <submittedName>
        <fullName evidence="4">OLC1v1033181C1</fullName>
    </submittedName>
</protein>
<keyword evidence="1" id="KW-0677">Repeat</keyword>
<evidence type="ECO:0000256" key="3">
    <source>
        <dbReference type="PROSITE-ProRule" id="PRU00023"/>
    </source>
</evidence>
<dbReference type="Proteomes" id="UP001161247">
    <property type="component" value="Chromosome 2"/>
</dbReference>
<dbReference type="PROSITE" id="PS50297">
    <property type="entry name" value="ANK_REP_REGION"/>
    <property type="match status" value="2"/>
</dbReference>
<reference evidence="4" key="1">
    <citation type="submission" date="2023-03" db="EMBL/GenBank/DDBJ databases">
        <authorList>
            <person name="Julca I."/>
        </authorList>
    </citation>
    <scope>NUCLEOTIDE SEQUENCE</scope>
</reference>
<gene>
    <name evidence="4" type="ORF">OLC1_LOCUS7549</name>
</gene>
<dbReference type="InterPro" id="IPR002110">
    <property type="entry name" value="Ankyrin_rpt"/>
</dbReference>
<dbReference type="SMART" id="SM00248">
    <property type="entry name" value="ANK"/>
    <property type="match status" value="4"/>
</dbReference>
<dbReference type="EMBL" id="OX459119">
    <property type="protein sequence ID" value="CAI9096919.1"/>
    <property type="molecule type" value="Genomic_DNA"/>
</dbReference>
<proteinExistence type="predicted"/>
<dbReference type="Gene3D" id="1.25.40.20">
    <property type="entry name" value="Ankyrin repeat-containing domain"/>
    <property type="match status" value="2"/>
</dbReference>
<dbReference type="GO" id="GO:0085020">
    <property type="term" value="P:protein K6-linked ubiquitination"/>
    <property type="evidence" value="ECO:0007669"/>
    <property type="project" value="TreeGrafter"/>
</dbReference>
<name>A0AAV1CMM4_OLDCO</name>
<dbReference type="PRINTS" id="PR01415">
    <property type="entry name" value="ANKYRIN"/>
</dbReference>